<accession>A0A8H5H5J8</accession>
<dbReference type="EMBL" id="JAACJN010000087">
    <property type="protein sequence ID" value="KAF5376830.1"/>
    <property type="molecule type" value="Genomic_DNA"/>
</dbReference>
<reference evidence="2 3" key="1">
    <citation type="journal article" date="2020" name="ISME J.">
        <title>Uncovering the hidden diversity of litter-decomposition mechanisms in mushroom-forming fungi.</title>
        <authorList>
            <person name="Floudas D."/>
            <person name="Bentzer J."/>
            <person name="Ahren D."/>
            <person name="Johansson T."/>
            <person name="Persson P."/>
            <person name="Tunlid A."/>
        </authorList>
    </citation>
    <scope>NUCLEOTIDE SEQUENCE [LARGE SCALE GENOMIC DNA]</scope>
    <source>
        <strain evidence="2 3">CBS 406.79</strain>
    </source>
</reference>
<feature type="region of interest" description="Disordered" evidence="1">
    <location>
        <begin position="62"/>
        <end position="82"/>
    </location>
</feature>
<evidence type="ECO:0008006" key="4">
    <source>
        <dbReference type="Google" id="ProtNLM"/>
    </source>
</evidence>
<protein>
    <recommendedName>
        <fullName evidence="4">RING-type domain-containing protein</fullName>
    </recommendedName>
</protein>
<dbReference type="OrthoDB" id="6270329at2759"/>
<evidence type="ECO:0000313" key="3">
    <source>
        <dbReference type="Proteomes" id="UP000518752"/>
    </source>
</evidence>
<feature type="compositionally biased region" description="Polar residues" evidence="1">
    <location>
        <begin position="1"/>
        <end position="12"/>
    </location>
</feature>
<dbReference type="Gene3D" id="3.30.40.10">
    <property type="entry name" value="Zinc/RING finger domain, C3HC4 (zinc finger)"/>
    <property type="match status" value="1"/>
</dbReference>
<dbReference type="AlphaFoldDB" id="A0A8H5H5J8"/>
<dbReference type="SUPFAM" id="SSF57850">
    <property type="entry name" value="RING/U-box"/>
    <property type="match status" value="1"/>
</dbReference>
<comment type="caution">
    <text evidence="2">The sequence shown here is derived from an EMBL/GenBank/DDBJ whole genome shotgun (WGS) entry which is preliminary data.</text>
</comment>
<evidence type="ECO:0000256" key="1">
    <source>
        <dbReference type="SAM" id="MobiDB-lite"/>
    </source>
</evidence>
<sequence length="187" mass="20500">MPTLHRLSSLSGNADADFDLNLGSEPPSDILKVSPDSTPRQELGPRELDAWTRAGIALTTDLPTRPRDWHSDSFSEKQKQHPRMKKEVDRDCGICFELARAGCRTPCCRTLFCMEHIIDWLNGPASEGKCPSCGTACIVQNSVVTLAAAPHPPPQPPHTSSYAPSQLLHRHFSGPHETTVDVNPISD</sequence>
<proteinExistence type="predicted"/>
<name>A0A8H5H5J8_9AGAR</name>
<evidence type="ECO:0000313" key="2">
    <source>
        <dbReference type="EMBL" id="KAF5376830.1"/>
    </source>
</evidence>
<keyword evidence="3" id="KW-1185">Reference proteome</keyword>
<dbReference type="Proteomes" id="UP000518752">
    <property type="component" value="Unassembled WGS sequence"/>
</dbReference>
<gene>
    <name evidence="2" type="ORF">D9757_008890</name>
</gene>
<dbReference type="InterPro" id="IPR013083">
    <property type="entry name" value="Znf_RING/FYVE/PHD"/>
</dbReference>
<feature type="region of interest" description="Disordered" evidence="1">
    <location>
        <begin position="1"/>
        <end position="48"/>
    </location>
</feature>
<organism evidence="2 3">
    <name type="scientific">Collybiopsis confluens</name>
    <dbReference type="NCBI Taxonomy" id="2823264"/>
    <lineage>
        <taxon>Eukaryota</taxon>
        <taxon>Fungi</taxon>
        <taxon>Dikarya</taxon>
        <taxon>Basidiomycota</taxon>
        <taxon>Agaricomycotina</taxon>
        <taxon>Agaricomycetes</taxon>
        <taxon>Agaricomycetidae</taxon>
        <taxon>Agaricales</taxon>
        <taxon>Marasmiineae</taxon>
        <taxon>Omphalotaceae</taxon>
        <taxon>Collybiopsis</taxon>
    </lineage>
</organism>
<feature type="compositionally biased region" description="Basic and acidic residues" evidence="1">
    <location>
        <begin position="64"/>
        <end position="82"/>
    </location>
</feature>